<dbReference type="RefSeq" id="WP_171594814.1">
    <property type="nucleotide sequence ID" value="NZ_RZNH01000008.1"/>
</dbReference>
<evidence type="ECO:0000256" key="6">
    <source>
        <dbReference type="ARBA" id="ARBA00023052"/>
    </source>
</evidence>
<dbReference type="Pfam" id="PF02779">
    <property type="entry name" value="Transket_pyr"/>
    <property type="match status" value="1"/>
</dbReference>
<dbReference type="EMBL" id="RZNH01000008">
    <property type="protein sequence ID" value="NOU59537.1"/>
    <property type="molecule type" value="Genomic_DNA"/>
</dbReference>
<dbReference type="SUPFAM" id="SSF52518">
    <property type="entry name" value="Thiamin diphosphate-binding fold (THDP-binding)"/>
    <property type="match status" value="2"/>
</dbReference>
<dbReference type="Pfam" id="PF00676">
    <property type="entry name" value="E1_dh"/>
    <property type="match status" value="1"/>
</dbReference>
<name>A0ABX1WTY9_9BACT</name>
<dbReference type="Gene3D" id="1.10.287.1150">
    <property type="entry name" value="TPP helical domain"/>
    <property type="match status" value="1"/>
</dbReference>
<dbReference type="InterPro" id="IPR042179">
    <property type="entry name" value="KGD_C_sf"/>
</dbReference>
<dbReference type="NCBIfam" id="TIGR00239">
    <property type="entry name" value="2oxo_dh_E1"/>
    <property type="match status" value="1"/>
</dbReference>
<sequence length="950" mass="108706">MDKFSFLGNSEIEYIDELYQSYKQNPDSVEEKWRAFFQGFDFASANFPVKQQSSNNEPASESMSKEFNVMNLIQAYRQRGHLFTKTNPVRTRRKYFPTLDIENFDLAESDLETPFHAGKEIGIGVAKLKDIVAHLQETYCKSVGAEYVFVRHPQMLRWLQKKMESSKNTPQFSDEQRKHIYYHLRMAVGFENYIHKKFVGQKRFSLEGAETLIPALDAMIERGAELGVEEFIFGMAHRGRLNVLANILEKPYENIFKEFVGEEYEEDIALGDVKYHLGYGNSVKTDDGSEVKLHLAPNPSHLETVGAVVQGISRSKIDNDYSGDQDKLVPVVIHGDAAIAGQGIVYETIQMSQLKGYKTGGTIHLVINNQVGFTTNYLDARSSTYCTDVAKVTRCPVFHVNGDDVEALIFTIKMAMEYRQEFNTDVFIDILSYRKYGHNEGDEPRFTQPILYKEIAKHKNPRDLYADYLIEKGVYSTSEIKTINSDYNKLLDDKFELSKSFDKVIIQPFLDDYYKGIRYSVESDFEASPETGVNKKTLLALADNFTSLPEDLKFFKKIGKLMTDRKKMVENDQLDWAMGEMLAYSSLLTEGNSVRISGQDSERGTFSHRHAALVIEDTDKKYFPLKNLSEDQAPFHVYNSSLSEYGVLGYEYGYALAHPSGLTIWEAQFGDFHNVAQAVIDQYISAAEDKWGIKNGLVMYLPHGYEGQGAEHSSARMERFLTLCAHNNMQITNPTTPANLFHMLRRQVKRDIRVPLICFSPKSLLRHPACVSSMDEMAKGNFQEVIDDKNVISEEVRRVVFCTGKVYYDLLAQKEKLNAQDIALVRLEQLYPFPHAQVDKVLERYPNAILHLWVQEEPENMGAWQFVNYNFKNKEVKLVPVARQASGSPATGLAKIHMLGQNEIINKVFRKCDCDRKLKYCGLQCVEGSSHEEILQTHEYFEEKKSKLLM</sequence>
<dbReference type="InterPro" id="IPR001017">
    <property type="entry name" value="DH_E1"/>
</dbReference>
<evidence type="ECO:0000256" key="1">
    <source>
        <dbReference type="ARBA" id="ARBA00001964"/>
    </source>
</evidence>
<dbReference type="InterPro" id="IPR029061">
    <property type="entry name" value="THDP-binding"/>
</dbReference>
<comment type="similarity">
    <text evidence="3">Belongs to the alpha-ketoglutarate dehydrogenase family.</text>
</comment>
<protein>
    <recommendedName>
        <fullName evidence="4">oxoglutarate dehydrogenase (succinyl-transferring)</fullName>
        <ecNumber evidence="4">1.2.4.2</ecNumber>
    </recommendedName>
</protein>
<evidence type="ECO:0000313" key="9">
    <source>
        <dbReference type="Proteomes" id="UP000732105"/>
    </source>
</evidence>
<organism evidence="8 9">
    <name type="scientific">Marinifilum caeruleilacunae</name>
    <dbReference type="NCBI Taxonomy" id="2499076"/>
    <lineage>
        <taxon>Bacteria</taxon>
        <taxon>Pseudomonadati</taxon>
        <taxon>Bacteroidota</taxon>
        <taxon>Bacteroidia</taxon>
        <taxon>Marinilabiliales</taxon>
        <taxon>Marinifilaceae</taxon>
    </lineage>
</organism>
<dbReference type="NCBIfam" id="NF008907">
    <property type="entry name" value="PRK12270.1"/>
    <property type="match status" value="1"/>
</dbReference>
<dbReference type="NCBIfam" id="NF006914">
    <property type="entry name" value="PRK09404.1"/>
    <property type="match status" value="1"/>
</dbReference>
<accession>A0ABX1WTY9</accession>
<evidence type="ECO:0000313" key="8">
    <source>
        <dbReference type="EMBL" id="NOU59537.1"/>
    </source>
</evidence>
<dbReference type="Gene3D" id="3.40.50.11610">
    <property type="entry name" value="Multifunctional 2-oxoglutarate metabolism enzyme, C-terminal domain"/>
    <property type="match status" value="1"/>
</dbReference>
<keyword evidence="5 8" id="KW-0560">Oxidoreductase</keyword>
<evidence type="ECO:0000256" key="5">
    <source>
        <dbReference type="ARBA" id="ARBA00023002"/>
    </source>
</evidence>
<dbReference type="Gene3D" id="3.40.50.970">
    <property type="match status" value="1"/>
</dbReference>
<dbReference type="EC" id="1.2.4.2" evidence="4"/>
<evidence type="ECO:0000256" key="2">
    <source>
        <dbReference type="ARBA" id="ARBA00003906"/>
    </source>
</evidence>
<evidence type="ECO:0000256" key="3">
    <source>
        <dbReference type="ARBA" id="ARBA00006936"/>
    </source>
</evidence>
<dbReference type="PIRSF" id="PIRSF000157">
    <property type="entry name" value="Oxoglu_dh_E1"/>
    <property type="match status" value="1"/>
</dbReference>
<dbReference type="InterPro" id="IPR011603">
    <property type="entry name" value="2oxoglutarate_DH_E1"/>
</dbReference>
<dbReference type="SMART" id="SM00861">
    <property type="entry name" value="Transket_pyr"/>
    <property type="match status" value="1"/>
</dbReference>
<dbReference type="Gene3D" id="3.40.50.12470">
    <property type="match status" value="1"/>
</dbReference>
<comment type="function">
    <text evidence="2">E1 component of the 2-oxoglutarate dehydrogenase (OGDH) complex which catalyzes the decarboxylation of 2-oxoglutarate, the first step in the conversion of 2-oxoglutarate to succinyl-CoA and CO(2).</text>
</comment>
<reference evidence="8 9" key="1">
    <citation type="submission" date="2018-12" db="EMBL/GenBank/DDBJ databases">
        <title>Marinifilum JC070 sp. nov., a marine bacterium isolated from Yongle Blue Hole in the South China Sea.</title>
        <authorList>
            <person name="Fu T."/>
        </authorList>
    </citation>
    <scope>NUCLEOTIDE SEQUENCE [LARGE SCALE GENOMIC DNA]</scope>
    <source>
        <strain evidence="8 9">JC070</strain>
    </source>
</reference>
<comment type="cofactor">
    <cofactor evidence="1">
        <name>thiamine diphosphate</name>
        <dbReference type="ChEBI" id="CHEBI:58937"/>
    </cofactor>
</comment>
<comment type="caution">
    <text evidence="8">The sequence shown here is derived from an EMBL/GenBank/DDBJ whole genome shotgun (WGS) entry which is preliminary data.</text>
</comment>
<proteinExistence type="inferred from homology"/>
<dbReference type="PANTHER" id="PTHR23152:SF4">
    <property type="entry name" value="2-OXOADIPATE DEHYDROGENASE COMPLEX COMPONENT E1"/>
    <property type="match status" value="1"/>
</dbReference>
<dbReference type="CDD" id="cd02016">
    <property type="entry name" value="TPP_E1_OGDC_like"/>
    <property type="match status" value="1"/>
</dbReference>
<dbReference type="Pfam" id="PF16078">
    <property type="entry name" value="2-oxogl_dehyd_N"/>
    <property type="match status" value="1"/>
</dbReference>
<dbReference type="PANTHER" id="PTHR23152">
    <property type="entry name" value="2-OXOGLUTARATE DEHYDROGENASE"/>
    <property type="match status" value="1"/>
</dbReference>
<dbReference type="Proteomes" id="UP000732105">
    <property type="component" value="Unassembled WGS sequence"/>
</dbReference>
<gene>
    <name evidence="8" type="ORF">ELS83_06880</name>
</gene>
<dbReference type="InterPro" id="IPR031717">
    <property type="entry name" value="ODO-1/KGD_C"/>
</dbReference>
<feature type="domain" description="Transketolase-like pyrimidine-binding" evidence="7">
    <location>
        <begin position="574"/>
        <end position="767"/>
    </location>
</feature>
<evidence type="ECO:0000259" key="7">
    <source>
        <dbReference type="SMART" id="SM00861"/>
    </source>
</evidence>
<dbReference type="InterPro" id="IPR032106">
    <property type="entry name" value="2-oxogl_dehyd_N"/>
</dbReference>
<evidence type="ECO:0000256" key="4">
    <source>
        <dbReference type="ARBA" id="ARBA00012280"/>
    </source>
</evidence>
<dbReference type="Pfam" id="PF16870">
    <property type="entry name" value="OxoGdeHyase_C"/>
    <property type="match status" value="1"/>
</dbReference>
<keyword evidence="9" id="KW-1185">Reference proteome</keyword>
<dbReference type="GO" id="GO:0004591">
    <property type="term" value="F:oxoglutarate dehydrogenase (succinyl-transferring) activity"/>
    <property type="evidence" value="ECO:0007669"/>
    <property type="project" value="UniProtKB-EC"/>
</dbReference>
<keyword evidence="6" id="KW-0786">Thiamine pyrophosphate</keyword>
<dbReference type="InterPro" id="IPR005475">
    <property type="entry name" value="Transketolase-like_Pyr-bd"/>
</dbReference>